<evidence type="ECO:0000259" key="9">
    <source>
        <dbReference type="Pfam" id="PF13231"/>
    </source>
</evidence>
<evidence type="ECO:0000256" key="4">
    <source>
        <dbReference type="ARBA" id="ARBA00022679"/>
    </source>
</evidence>
<organism evidence="10 11">
    <name type="scientific">Kitasatospora acidiphila</name>
    <dbReference type="NCBI Taxonomy" id="2567942"/>
    <lineage>
        <taxon>Bacteria</taxon>
        <taxon>Bacillati</taxon>
        <taxon>Actinomycetota</taxon>
        <taxon>Actinomycetes</taxon>
        <taxon>Kitasatosporales</taxon>
        <taxon>Streptomycetaceae</taxon>
        <taxon>Kitasatospora</taxon>
    </lineage>
</organism>
<feature type="transmembrane region" description="Helical" evidence="8">
    <location>
        <begin position="106"/>
        <end position="126"/>
    </location>
</feature>
<feature type="transmembrane region" description="Helical" evidence="8">
    <location>
        <begin position="24"/>
        <end position="45"/>
    </location>
</feature>
<feature type="transmembrane region" description="Helical" evidence="8">
    <location>
        <begin position="298"/>
        <end position="318"/>
    </location>
</feature>
<evidence type="ECO:0000313" key="10">
    <source>
        <dbReference type="EMBL" id="TQF02507.1"/>
    </source>
</evidence>
<dbReference type="GO" id="GO:0016763">
    <property type="term" value="F:pentosyltransferase activity"/>
    <property type="evidence" value="ECO:0007669"/>
    <property type="project" value="TreeGrafter"/>
</dbReference>
<evidence type="ECO:0000256" key="6">
    <source>
        <dbReference type="ARBA" id="ARBA00022989"/>
    </source>
</evidence>
<feature type="transmembrane region" description="Helical" evidence="8">
    <location>
        <begin position="200"/>
        <end position="218"/>
    </location>
</feature>
<keyword evidence="3" id="KW-0328">Glycosyltransferase</keyword>
<gene>
    <name evidence="10" type="ORF">E6W39_09760</name>
</gene>
<comment type="caution">
    <text evidence="10">The sequence shown here is derived from an EMBL/GenBank/DDBJ whole genome shotgun (WGS) entry which is preliminary data.</text>
</comment>
<feature type="transmembrane region" description="Helical" evidence="8">
    <location>
        <begin position="273"/>
        <end position="291"/>
    </location>
</feature>
<evidence type="ECO:0000256" key="7">
    <source>
        <dbReference type="ARBA" id="ARBA00023136"/>
    </source>
</evidence>
<name>A0A540W0M3_9ACTN</name>
<dbReference type="GO" id="GO:0005886">
    <property type="term" value="C:plasma membrane"/>
    <property type="evidence" value="ECO:0007669"/>
    <property type="project" value="UniProtKB-SubCell"/>
</dbReference>
<feature type="transmembrane region" description="Helical" evidence="8">
    <location>
        <begin position="225"/>
        <end position="244"/>
    </location>
</feature>
<evidence type="ECO:0000256" key="5">
    <source>
        <dbReference type="ARBA" id="ARBA00022692"/>
    </source>
</evidence>
<keyword evidence="11" id="KW-1185">Reference proteome</keyword>
<keyword evidence="6 8" id="KW-1133">Transmembrane helix</keyword>
<evidence type="ECO:0000256" key="1">
    <source>
        <dbReference type="ARBA" id="ARBA00004651"/>
    </source>
</evidence>
<dbReference type="RefSeq" id="WP_141633200.1">
    <property type="nucleotide sequence ID" value="NZ_VIGB01000003.1"/>
</dbReference>
<dbReference type="InterPro" id="IPR050297">
    <property type="entry name" value="LipidA_mod_glycosyltrf_83"/>
</dbReference>
<keyword evidence="7 8" id="KW-0472">Membrane</keyword>
<dbReference type="PANTHER" id="PTHR33908:SF11">
    <property type="entry name" value="MEMBRANE PROTEIN"/>
    <property type="match status" value="1"/>
</dbReference>
<evidence type="ECO:0000256" key="2">
    <source>
        <dbReference type="ARBA" id="ARBA00022475"/>
    </source>
</evidence>
<proteinExistence type="predicted"/>
<dbReference type="OrthoDB" id="4909654at2"/>
<keyword evidence="5 8" id="KW-0812">Transmembrane</keyword>
<evidence type="ECO:0000313" key="11">
    <source>
        <dbReference type="Proteomes" id="UP000319103"/>
    </source>
</evidence>
<feature type="domain" description="Glycosyltransferase RgtA/B/C/D-like" evidence="9">
    <location>
        <begin position="99"/>
        <end position="212"/>
    </location>
</feature>
<dbReference type="Proteomes" id="UP000319103">
    <property type="component" value="Unassembled WGS sequence"/>
</dbReference>
<keyword evidence="4 10" id="KW-0808">Transferase</keyword>
<dbReference type="InterPro" id="IPR038731">
    <property type="entry name" value="RgtA/B/C-like"/>
</dbReference>
<dbReference type="AlphaFoldDB" id="A0A540W0M3"/>
<dbReference type="Pfam" id="PF13231">
    <property type="entry name" value="PMT_2"/>
    <property type="match status" value="1"/>
</dbReference>
<feature type="transmembrane region" description="Helical" evidence="8">
    <location>
        <begin position="330"/>
        <end position="354"/>
    </location>
</feature>
<protein>
    <submittedName>
        <fullName evidence="10">Glycosyltransferase family 39 protein</fullName>
    </submittedName>
</protein>
<comment type="subcellular location">
    <subcellularLocation>
        <location evidence="1">Cell membrane</location>
        <topology evidence="1">Multi-pass membrane protein</topology>
    </subcellularLocation>
</comment>
<reference evidence="10 11" key="1">
    <citation type="submission" date="2019-06" db="EMBL/GenBank/DDBJ databases">
        <title>Description of Kitasatospora acidophila sp. nov. isolated from pine grove soil, and reclassification of Streptomyces novaecaesareae to Kitasatospora novaeceasareae comb. nov.</title>
        <authorList>
            <person name="Kim M.J."/>
        </authorList>
    </citation>
    <scope>NUCLEOTIDE SEQUENCE [LARGE SCALE GENOMIC DNA]</scope>
    <source>
        <strain evidence="10 11">MMS16-CNU292</strain>
    </source>
</reference>
<evidence type="ECO:0000256" key="8">
    <source>
        <dbReference type="SAM" id="Phobius"/>
    </source>
</evidence>
<dbReference type="PANTHER" id="PTHR33908">
    <property type="entry name" value="MANNOSYLTRANSFERASE YKCB-RELATED"/>
    <property type="match status" value="1"/>
</dbReference>
<dbReference type="EMBL" id="VIGB01000003">
    <property type="protein sequence ID" value="TQF02507.1"/>
    <property type="molecule type" value="Genomic_DNA"/>
</dbReference>
<evidence type="ECO:0000256" key="3">
    <source>
        <dbReference type="ARBA" id="ARBA00022676"/>
    </source>
</evidence>
<keyword evidence="2" id="KW-1003">Cell membrane</keyword>
<sequence>MTAIDVLSVYAVPQRRAGRVRSAVADRLPLIAILLVQCALAYRLANTAFEDEALYAYAGHGELGHLLHGTPVGDNYASYFSGIPVLYPVAAAVMDDAFGLEGVRAFSLLMMLGATALLWTTTRRLYGKPAAVIGSTLFATSAPTLFLGRLATYDAPSILLLALALWWTVRTAHRPPLLVMPAALPLVLACGVKYASALYLPTVALAALLTVPALGLSWRRGVLRGALLAAGTGGLAALGLALAGPQVRAGLSQTTVNRAAGGEPLANIVRLSLVWGGWVFVLAVVGVGFLLHRRRSWAPALLGALLAGTALLATVYQAHLGTCVSLHKHIGFGLLFAAPVAGAGLAGLSGLPAFRGALPLLRRAVPGVAIGACGVLALYAGHAAGPMYEGWPDSSGLVSTLRPLVHPGQDRYLVEEDEVPRYYLRDQSQPQQWLNTYFFQYGDASGHQLTNLPAYRAAIADHYFSLVVLDDGPTAALDKELTTTLKAPGSGYRLVATLPAETSHGEQDYTVWQRS</sequence>
<accession>A0A540W0M3</accession>
<dbReference type="GO" id="GO:0009103">
    <property type="term" value="P:lipopolysaccharide biosynthetic process"/>
    <property type="evidence" value="ECO:0007669"/>
    <property type="project" value="UniProtKB-ARBA"/>
</dbReference>